<dbReference type="GO" id="GO:0035241">
    <property type="term" value="F:protein-arginine omega-N monomethyltransferase activity"/>
    <property type="evidence" value="ECO:0007669"/>
    <property type="project" value="TreeGrafter"/>
</dbReference>
<dbReference type="PANTHER" id="PTHR35517">
    <property type="entry name" value="PROTEIN ARGININE N-METHYLTRANSFERASE SFM1"/>
    <property type="match status" value="1"/>
</dbReference>
<name>A0A8H6F1A6_CANAX</name>
<evidence type="ECO:0000313" key="1">
    <source>
        <dbReference type="EMBL" id="KAF6065135.1"/>
    </source>
</evidence>
<keyword evidence="1" id="KW-0489">Methyltransferase</keyword>
<dbReference type="EMBL" id="JABWAD010000059">
    <property type="protein sequence ID" value="KAF6065135.1"/>
    <property type="molecule type" value="Genomic_DNA"/>
</dbReference>
<reference evidence="1 2" key="1">
    <citation type="submission" date="2020-03" db="EMBL/GenBank/DDBJ databases">
        <title>FDA dAtabase for Regulatory Grade micrObial Sequences (FDA-ARGOS): Supporting development and validation of Infectious Disease Dx tests.</title>
        <authorList>
            <person name="Campos J."/>
            <person name="Goldberg B."/>
            <person name="Tallon L."/>
            <person name="Sadzewicz L."/>
            <person name="Vavikolanu K."/>
            <person name="Mehta A."/>
            <person name="Aluvathingal J."/>
            <person name="Nadendla S."/>
            <person name="Nandy P."/>
            <person name="Geyer C."/>
            <person name="Yan Y."/>
            <person name="Sichtig H."/>
        </authorList>
    </citation>
    <scope>NUCLEOTIDE SEQUENCE [LARGE SCALE GENOMIC DNA]</scope>
    <source>
        <strain evidence="1 2">FDAARGOS_656</strain>
    </source>
</reference>
<dbReference type="GO" id="GO:0032259">
    <property type="term" value="P:methylation"/>
    <property type="evidence" value="ECO:0007669"/>
    <property type="project" value="UniProtKB-KW"/>
</dbReference>
<proteinExistence type="predicted"/>
<dbReference type="Proteomes" id="UP000536275">
    <property type="component" value="Unassembled WGS sequence"/>
</dbReference>
<gene>
    <name evidence="1" type="ORF">FOB64_004905</name>
</gene>
<dbReference type="PANTHER" id="PTHR35517:SF1">
    <property type="entry name" value="PROTEIN ARGININE N-METHYLTRANSFERASE SFM1"/>
    <property type="match status" value="1"/>
</dbReference>
<dbReference type="AlphaFoldDB" id="A0A8H6F1A6"/>
<sequence length="147" mass="16689">MEEGFSEWVILEYTQIIKDIGKDNLILTSLPPSTTEKDIPKRLLELGLQWTTKECVDIDGGIDKSKVCLLDPAAETDLTPQDESKFDYFVFGGILGSHPRIDRTGLLREKYGFSGRRLGSLQMTTDTAIRTTQRIMKTVWHLRILNS</sequence>
<protein>
    <submittedName>
        <fullName evidence="1">Putative SAM-dependent RNA methyltransferase family protein</fullName>
    </submittedName>
</protein>
<organism evidence="1 2">
    <name type="scientific">Candida albicans</name>
    <name type="common">Yeast</name>
    <dbReference type="NCBI Taxonomy" id="5476"/>
    <lineage>
        <taxon>Eukaryota</taxon>
        <taxon>Fungi</taxon>
        <taxon>Dikarya</taxon>
        <taxon>Ascomycota</taxon>
        <taxon>Saccharomycotina</taxon>
        <taxon>Pichiomycetes</taxon>
        <taxon>Debaryomycetaceae</taxon>
        <taxon>Candida/Lodderomyces clade</taxon>
        <taxon>Candida</taxon>
    </lineage>
</organism>
<dbReference type="Pfam" id="PF04252">
    <property type="entry name" value="SFM1-like"/>
    <property type="match status" value="1"/>
</dbReference>
<accession>A0A8H6F1A6</accession>
<keyword evidence="1" id="KW-0808">Transferase</keyword>
<dbReference type="CDD" id="cd18090">
    <property type="entry name" value="Arginine_MT_Sfm1"/>
    <property type="match status" value="1"/>
</dbReference>
<dbReference type="InterPro" id="IPR007364">
    <property type="entry name" value="SFM1-like"/>
</dbReference>
<evidence type="ECO:0000313" key="2">
    <source>
        <dbReference type="Proteomes" id="UP000536275"/>
    </source>
</evidence>
<comment type="caution">
    <text evidence="1">The sequence shown here is derived from an EMBL/GenBank/DDBJ whole genome shotgun (WGS) entry which is preliminary data.</text>
</comment>